<gene>
    <name evidence="8" type="ORF">FGS76_14450</name>
</gene>
<feature type="chain" id="PRO_5045857140" evidence="3">
    <location>
        <begin position="24"/>
        <end position="407"/>
    </location>
</feature>
<keyword evidence="1" id="KW-0813">Transport</keyword>
<evidence type="ECO:0000256" key="3">
    <source>
        <dbReference type="SAM" id="SignalP"/>
    </source>
</evidence>
<proteinExistence type="predicted"/>
<dbReference type="InterPro" id="IPR058792">
    <property type="entry name" value="Beta-barrel_RND_2"/>
</dbReference>
<feature type="region of interest" description="Disordered" evidence="2">
    <location>
        <begin position="25"/>
        <end position="44"/>
    </location>
</feature>
<dbReference type="InterPro" id="IPR051909">
    <property type="entry name" value="MFP_Cation_Efflux"/>
</dbReference>
<organism evidence="8 9">
    <name type="scientific">Alloalcanivorax gelatiniphagus</name>
    <dbReference type="NCBI Taxonomy" id="1194167"/>
    <lineage>
        <taxon>Bacteria</taxon>
        <taxon>Pseudomonadati</taxon>
        <taxon>Pseudomonadota</taxon>
        <taxon>Gammaproteobacteria</taxon>
        <taxon>Oceanospirillales</taxon>
        <taxon>Alcanivoracaceae</taxon>
        <taxon>Alloalcanivorax</taxon>
    </lineage>
</organism>
<dbReference type="PANTHER" id="PTHR30097">
    <property type="entry name" value="CATION EFFLUX SYSTEM PROTEIN CUSB"/>
    <property type="match status" value="1"/>
</dbReference>
<accession>A0ABY2XIH4</accession>
<dbReference type="Gene3D" id="2.40.30.170">
    <property type="match status" value="1"/>
</dbReference>
<evidence type="ECO:0000256" key="2">
    <source>
        <dbReference type="SAM" id="MobiDB-lite"/>
    </source>
</evidence>
<dbReference type="PANTHER" id="PTHR30097:SF4">
    <property type="entry name" value="SLR6042 PROTEIN"/>
    <property type="match status" value="1"/>
</dbReference>
<reference evidence="8 9" key="1">
    <citation type="submission" date="2019-05" db="EMBL/GenBank/DDBJ databases">
        <title>Genome of Alcanivorax gelatiniphagus, an oil degrading marine bacteria.</title>
        <authorList>
            <person name="Kwon K.K."/>
        </authorList>
    </citation>
    <scope>NUCLEOTIDE SEQUENCE [LARGE SCALE GENOMIC DNA]</scope>
    <source>
        <strain evidence="8 9">MEBiC 08158</strain>
    </source>
</reference>
<dbReference type="EMBL" id="VCQT01000044">
    <property type="protein sequence ID" value="TMW11258.1"/>
    <property type="molecule type" value="Genomic_DNA"/>
</dbReference>
<feature type="compositionally biased region" description="Basic and acidic residues" evidence="2">
    <location>
        <begin position="30"/>
        <end position="44"/>
    </location>
</feature>
<sequence length="407" mass="44854">MNRFILSVLYAGLLSAVTTGAWAAGASGGDHAERQEREGPHGGRLLEKNEFGLELTIFEDGVPPEYRVYAYRNGKPLDPDQVDLTIRLDRLGGQRDRITFVPERDYLLGQQPVAEPHSFDVTVEASLDGEAHQWRFENHEGRTLIPERLAKASGLGTEIAGERTLERTRQVTGRVEADPDKLYRVTARYPGTVERVLVSVGDRVKKGQPLARVEARESLTLQTVTAPADGVITERFLNAGAATSGEPIVEIGDFSTLWLELHLFPRDLDAVSPGQAVRRADDATVLGAVDYLYPRADEDSQVTRARVVVNDPPADLRPGMLIGAQVVIEKKTVPLAVRREAIQSFRDMPVVFARFDEKYEVRMIKQGMSGADYVEVTGGLEPGTEYVTENSFLIKADVLKDGATHGH</sequence>
<evidence type="ECO:0000259" key="4">
    <source>
        <dbReference type="Pfam" id="PF25919"/>
    </source>
</evidence>
<dbReference type="CDD" id="cd06850">
    <property type="entry name" value="biotinyl_domain"/>
    <property type="match status" value="1"/>
</dbReference>
<dbReference type="SUPFAM" id="SSF51230">
    <property type="entry name" value="Single hybrid motif"/>
    <property type="match status" value="1"/>
</dbReference>
<feature type="domain" description="CusB-like barrel-sandwich hybrid" evidence="4">
    <location>
        <begin position="185"/>
        <end position="249"/>
    </location>
</feature>
<evidence type="ECO:0000259" key="6">
    <source>
        <dbReference type="Pfam" id="PF25971"/>
    </source>
</evidence>
<evidence type="ECO:0000256" key="1">
    <source>
        <dbReference type="ARBA" id="ARBA00022448"/>
    </source>
</evidence>
<protein>
    <submittedName>
        <fullName evidence="8">Efflux RND transporter periplasmic adaptor subunit</fullName>
    </submittedName>
</protein>
<dbReference type="Pfam" id="PF25919">
    <property type="entry name" value="BSH_CusB"/>
    <property type="match status" value="1"/>
</dbReference>
<evidence type="ECO:0000313" key="9">
    <source>
        <dbReference type="Proteomes" id="UP000739180"/>
    </source>
</evidence>
<dbReference type="Gene3D" id="2.40.420.20">
    <property type="match status" value="1"/>
</dbReference>
<dbReference type="InterPro" id="IPR011053">
    <property type="entry name" value="Single_hybrid_motif"/>
</dbReference>
<evidence type="ECO:0000259" key="7">
    <source>
        <dbReference type="Pfam" id="PF25975"/>
    </source>
</evidence>
<dbReference type="Pfam" id="PF25975">
    <property type="entry name" value="CzcB_C"/>
    <property type="match status" value="1"/>
</dbReference>
<dbReference type="InterPro" id="IPR058790">
    <property type="entry name" value="BSH_CusB"/>
</dbReference>
<feature type="domain" description="CzcB N-terminal" evidence="6">
    <location>
        <begin position="43"/>
        <end position="134"/>
    </location>
</feature>
<name>A0ABY2XIH4_9GAMM</name>
<evidence type="ECO:0000313" key="8">
    <source>
        <dbReference type="EMBL" id="TMW11258.1"/>
    </source>
</evidence>
<dbReference type="Gene3D" id="2.40.50.100">
    <property type="match status" value="1"/>
</dbReference>
<dbReference type="RefSeq" id="WP_067604954.1">
    <property type="nucleotide sequence ID" value="NZ_JBHSSX010000025.1"/>
</dbReference>
<dbReference type="InterPro" id="IPR058649">
    <property type="entry name" value="CzcB_C"/>
</dbReference>
<feature type="domain" description="CzcB-like C-terminal circularly permuted SH3-like" evidence="7">
    <location>
        <begin position="335"/>
        <end position="395"/>
    </location>
</feature>
<keyword evidence="3" id="KW-0732">Signal</keyword>
<feature type="signal peptide" evidence="3">
    <location>
        <begin position="1"/>
        <end position="23"/>
    </location>
</feature>
<keyword evidence="9" id="KW-1185">Reference proteome</keyword>
<comment type="caution">
    <text evidence="8">The sequence shown here is derived from an EMBL/GenBank/DDBJ whole genome shotgun (WGS) entry which is preliminary data.</text>
</comment>
<dbReference type="Pfam" id="PF25971">
    <property type="entry name" value="CzcB_N"/>
    <property type="match status" value="1"/>
</dbReference>
<evidence type="ECO:0000259" key="5">
    <source>
        <dbReference type="Pfam" id="PF25954"/>
    </source>
</evidence>
<feature type="domain" description="CusB-like beta-barrel" evidence="5">
    <location>
        <begin position="256"/>
        <end position="326"/>
    </location>
</feature>
<dbReference type="InterPro" id="IPR058646">
    <property type="entry name" value="CzcB_N"/>
</dbReference>
<dbReference type="Proteomes" id="UP000739180">
    <property type="component" value="Unassembled WGS sequence"/>
</dbReference>
<dbReference type="Pfam" id="PF25954">
    <property type="entry name" value="Beta-barrel_RND_2"/>
    <property type="match status" value="1"/>
</dbReference>